<evidence type="ECO:0000313" key="1">
    <source>
        <dbReference type="EMBL" id="KAI8423755.1"/>
    </source>
</evidence>
<accession>A0ACC0JHZ7</accession>
<name>A0ACC0JHZ7_CHOFU</name>
<comment type="caution">
    <text evidence="1">The sequence shown here is derived from an EMBL/GenBank/DDBJ whole genome shotgun (WGS) entry which is preliminary data.</text>
</comment>
<reference evidence="1 2" key="1">
    <citation type="journal article" date="2022" name="Genome Biol. Evol.">
        <title>The Spruce Budworm Genome: Reconstructing the Evolutionary History of Antifreeze Proteins.</title>
        <authorList>
            <person name="Beliveau C."/>
            <person name="Gagne P."/>
            <person name="Picq S."/>
            <person name="Vernygora O."/>
            <person name="Keeling C.I."/>
            <person name="Pinkney K."/>
            <person name="Doucet D."/>
            <person name="Wen F."/>
            <person name="Johnston J.S."/>
            <person name="Maaroufi H."/>
            <person name="Boyle B."/>
            <person name="Laroche J."/>
            <person name="Dewar K."/>
            <person name="Juretic N."/>
            <person name="Blackburn G."/>
            <person name="Nisole A."/>
            <person name="Brunet B."/>
            <person name="Brandao M."/>
            <person name="Lumley L."/>
            <person name="Duan J."/>
            <person name="Quan G."/>
            <person name="Lucarotti C.J."/>
            <person name="Roe A.D."/>
            <person name="Sperling F.A.H."/>
            <person name="Levesque R.C."/>
            <person name="Cusson M."/>
        </authorList>
    </citation>
    <scope>NUCLEOTIDE SEQUENCE [LARGE SCALE GENOMIC DNA]</scope>
    <source>
        <strain evidence="1">Glfc:IPQL:Cfum</strain>
    </source>
</reference>
<keyword evidence="2" id="KW-1185">Reference proteome</keyword>
<gene>
    <name evidence="1" type="ORF">MSG28_012779</name>
</gene>
<organism evidence="1 2">
    <name type="scientific">Choristoneura fumiferana</name>
    <name type="common">Spruce budworm moth</name>
    <name type="synonym">Archips fumiferana</name>
    <dbReference type="NCBI Taxonomy" id="7141"/>
    <lineage>
        <taxon>Eukaryota</taxon>
        <taxon>Metazoa</taxon>
        <taxon>Ecdysozoa</taxon>
        <taxon>Arthropoda</taxon>
        <taxon>Hexapoda</taxon>
        <taxon>Insecta</taxon>
        <taxon>Pterygota</taxon>
        <taxon>Neoptera</taxon>
        <taxon>Endopterygota</taxon>
        <taxon>Lepidoptera</taxon>
        <taxon>Glossata</taxon>
        <taxon>Ditrysia</taxon>
        <taxon>Tortricoidea</taxon>
        <taxon>Tortricidae</taxon>
        <taxon>Tortricinae</taxon>
        <taxon>Choristoneura</taxon>
    </lineage>
</organism>
<sequence length="229" mass="26312">MTVERDSERDHERSGGHRSKFRMNVEEPITMTGIRNEEIRRRRRVTDIANRYVLEWRPQVGKRSVGRPLTRWTDDLAAFNRSNWRWEKPMSNSGRSTSDGDDHNDERESCPASVCTAYINFKRSEALSSRLSKSASELSCASPAPRSPPPRARSAHHHAPLSVVHRTQHFFTNLKESVAKIVTAVKHSELSCSGVRWTQHFFTNLKTSYGRHGEWGLWRDVKKTSADEA</sequence>
<dbReference type="Proteomes" id="UP001064048">
    <property type="component" value="Chromosome 22"/>
</dbReference>
<dbReference type="EMBL" id="CM046122">
    <property type="protein sequence ID" value="KAI8423755.1"/>
    <property type="molecule type" value="Genomic_DNA"/>
</dbReference>
<protein>
    <submittedName>
        <fullName evidence="1">Uncharacterized protein</fullName>
    </submittedName>
</protein>
<proteinExistence type="predicted"/>
<evidence type="ECO:0000313" key="2">
    <source>
        <dbReference type="Proteomes" id="UP001064048"/>
    </source>
</evidence>